<organism evidence="1 2">
    <name type="scientific">Lepidopterella palustris CBS 459.81</name>
    <dbReference type="NCBI Taxonomy" id="1314670"/>
    <lineage>
        <taxon>Eukaryota</taxon>
        <taxon>Fungi</taxon>
        <taxon>Dikarya</taxon>
        <taxon>Ascomycota</taxon>
        <taxon>Pezizomycotina</taxon>
        <taxon>Dothideomycetes</taxon>
        <taxon>Pleosporomycetidae</taxon>
        <taxon>Mytilinidiales</taxon>
        <taxon>Argynnaceae</taxon>
        <taxon>Lepidopterella</taxon>
    </lineage>
</organism>
<reference evidence="1 2" key="1">
    <citation type="journal article" date="2016" name="Nat. Commun.">
        <title>Ectomycorrhizal ecology is imprinted in the genome of the dominant symbiotic fungus Cenococcum geophilum.</title>
        <authorList>
            <consortium name="DOE Joint Genome Institute"/>
            <person name="Peter M."/>
            <person name="Kohler A."/>
            <person name="Ohm R.A."/>
            <person name="Kuo A."/>
            <person name="Krutzmann J."/>
            <person name="Morin E."/>
            <person name="Arend M."/>
            <person name="Barry K.W."/>
            <person name="Binder M."/>
            <person name="Choi C."/>
            <person name="Clum A."/>
            <person name="Copeland A."/>
            <person name="Grisel N."/>
            <person name="Haridas S."/>
            <person name="Kipfer T."/>
            <person name="LaButti K."/>
            <person name="Lindquist E."/>
            <person name="Lipzen A."/>
            <person name="Maire R."/>
            <person name="Meier B."/>
            <person name="Mihaltcheva S."/>
            <person name="Molinier V."/>
            <person name="Murat C."/>
            <person name="Poggeler S."/>
            <person name="Quandt C.A."/>
            <person name="Sperisen C."/>
            <person name="Tritt A."/>
            <person name="Tisserant E."/>
            <person name="Crous P.W."/>
            <person name="Henrissat B."/>
            <person name="Nehls U."/>
            <person name="Egli S."/>
            <person name="Spatafora J.W."/>
            <person name="Grigoriev I.V."/>
            <person name="Martin F.M."/>
        </authorList>
    </citation>
    <scope>NUCLEOTIDE SEQUENCE [LARGE SCALE GENOMIC DNA]</scope>
    <source>
        <strain evidence="1 2">CBS 459.81</strain>
    </source>
</reference>
<protein>
    <submittedName>
        <fullName evidence="1">Uncharacterized protein</fullName>
    </submittedName>
</protein>
<dbReference type="Proteomes" id="UP000250266">
    <property type="component" value="Unassembled WGS sequence"/>
</dbReference>
<dbReference type="AlphaFoldDB" id="A0A8E2DY24"/>
<sequence>MLDDFVQQQHMKIKPVHILHQAYICIGKRRSCQSVRALPHTFTIGSSSFSIVLGASYSSSSLFLELLYINSIRYECRFYQCRR</sequence>
<evidence type="ECO:0000313" key="1">
    <source>
        <dbReference type="EMBL" id="OCK73733.1"/>
    </source>
</evidence>
<gene>
    <name evidence="1" type="ORF">K432DRAFT_224872</name>
</gene>
<proteinExistence type="predicted"/>
<name>A0A8E2DY24_9PEZI</name>
<dbReference type="EMBL" id="KV745673">
    <property type="protein sequence ID" value="OCK73733.1"/>
    <property type="molecule type" value="Genomic_DNA"/>
</dbReference>
<keyword evidence="2" id="KW-1185">Reference proteome</keyword>
<accession>A0A8E2DY24</accession>
<evidence type="ECO:0000313" key="2">
    <source>
        <dbReference type="Proteomes" id="UP000250266"/>
    </source>
</evidence>